<sequence>MADKFDYFVIFAEMRTGSNFLQSNLNEFPSIRVWGEIYNPWFIGGGGQQVMQNITLEMREEDPLSILNAIRKRTKSTKNGLAGFRFFHDHDPRMFDHCMKDPRCGKVILNRNPIESYVSWRIAEESQDWVMKDLVEKKDGVKATYKAPQFARMLDQRVAFQERILRGLQESGQSAFWMNYEDVQDINVINGLVKWLGYDEPRDQIATTTRVQNPEGLADKVENFDEMVADLATIDYFNLSKTPSFEPRRGPLVPSYVATPDAGLLFQPVQGGPTAVIEDWMAAVDGIASEDLARNFSQQTLKKWKRQHKGHRSFTVLRHPVARLHSVFCRYILDTGPQNFGEVRHTLREAYALPLPEGQVDESWTLEAHRAAFIAFAQFIKGNLNQQTSVRVDHHWASQCEVIQGFGQFSQPDTLIREEEMAQDLAYLAKRAGISAAPAVGQAEEDAPFSLEEVYSDEVEQAVKAAYQRDYLMYGFGRWR</sequence>
<dbReference type="GO" id="GO:0016020">
    <property type="term" value="C:membrane"/>
    <property type="evidence" value="ECO:0007669"/>
    <property type="project" value="InterPro"/>
</dbReference>
<organism evidence="1 2">
    <name type="scientific">Aquimixticola soesokkakensis</name>
    <dbReference type="NCBI Taxonomy" id="1519096"/>
    <lineage>
        <taxon>Bacteria</taxon>
        <taxon>Pseudomonadati</taxon>
        <taxon>Pseudomonadota</taxon>
        <taxon>Alphaproteobacteria</taxon>
        <taxon>Rhodobacterales</taxon>
        <taxon>Paracoccaceae</taxon>
        <taxon>Aquimixticola</taxon>
    </lineage>
</organism>
<dbReference type="SUPFAM" id="SSF52540">
    <property type="entry name" value="P-loop containing nucleoside triphosphate hydrolases"/>
    <property type="match status" value="1"/>
</dbReference>
<proteinExistence type="predicted"/>
<accession>A0A1Y5R6S6</accession>
<reference evidence="1 2" key="1">
    <citation type="submission" date="2017-03" db="EMBL/GenBank/DDBJ databases">
        <authorList>
            <person name="Afonso C.L."/>
            <person name="Miller P.J."/>
            <person name="Scott M.A."/>
            <person name="Spackman E."/>
            <person name="Goraichik I."/>
            <person name="Dimitrov K.M."/>
            <person name="Suarez D.L."/>
            <person name="Swayne D.E."/>
        </authorList>
    </citation>
    <scope>NUCLEOTIDE SEQUENCE [LARGE SCALE GENOMIC DNA]</scope>
    <source>
        <strain evidence="1 2">CECT 8620</strain>
    </source>
</reference>
<dbReference type="Pfam" id="PF03567">
    <property type="entry name" value="Sulfotransfer_2"/>
    <property type="match status" value="1"/>
</dbReference>
<name>A0A1Y5R6S6_9RHOB</name>
<keyword evidence="1" id="KW-0808">Transferase</keyword>
<dbReference type="EMBL" id="FWFS01000001">
    <property type="protein sequence ID" value="SLN10554.1"/>
    <property type="molecule type" value="Genomic_DNA"/>
</dbReference>
<protein>
    <submittedName>
        <fullName evidence="1">Sulfotransferase family protein</fullName>
    </submittedName>
</protein>
<keyword evidence="2" id="KW-1185">Reference proteome</keyword>
<evidence type="ECO:0000313" key="1">
    <source>
        <dbReference type="EMBL" id="SLN10554.1"/>
    </source>
</evidence>
<dbReference type="GO" id="GO:0008146">
    <property type="term" value="F:sulfotransferase activity"/>
    <property type="evidence" value="ECO:0007669"/>
    <property type="project" value="InterPro"/>
</dbReference>
<dbReference type="Gene3D" id="3.40.50.300">
    <property type="entry name" value="P-loop containing nucleotide triphosphate hydrolases"/>
    <property type="match status" value="1"/>
</dbReference>
<dbReference type="RefSeq" id="WP_085834820.1">
    <property type="nucleotide sequence ID" value="NZ_FWFS01000001.1"/>
</dbReference>
<evidence type="ECO:0000313" key="2">
    <source>
        <dbReference type="Proteomes" id="UP000193862"/>
    </source>
</evidence>
<dbReference type="InterPro" id="IPR005331">
    <property type="entry name" value="Sulfotransferase"/>
</dbReference>
<dbReference type="InterPro" id="IPR027417">
    <property type="entry name" value="P-loop_NTPase"/>
</dbReference>
<dbReference type="OrthoDB" id="7802556at2"/>
<gene>
    <name evidence="1" type="ORF">AQS8620_00050</name>
</gene>
<dbReference type="Proteomes" id="UP000193862">
    <property type="component" value="Unassembled WGS sequence"/>
</dbReference>
<dbReference type="AlphaFoldDB" id="A0A1Y5R6S6"/>